<dbReference type="EMBL" id="SNRY01004995">
    <property type="protein sequence ID" value="KAA6316121.1"/>
    <property type="molecule type" value="Genomic_DNA"/>
</dbReference>
<reference evidence="1" key="1">
    <citation type="submission" date="2019-03" db="EMBL/GenBank/DDBJ databases">
        <title>Single cell metagenomics reveals metabolic interactions within the superorganism composed of flagellate Streblomastix strix and complex community of Bacteroidetes bacteria on its surface.</title>
        <authorList>
            <person name="Treitli S.C."/>
            <person name="Kolisko M."/>
            <person name="Husnik F."/>
            <person name="Keeling P."/>
            <person name="Hampl V."/>
        </authorList>
    </citation>
    <scope>NUCLEOTIDE SEQUENCE</scope>
    <source>
        <strain evidence="1">STM</strain>
    </source>
</reference>
<dbReference type="Gene3D" id="3.10.450.620">
    <property type="entry name" value="JHP933, nucleotidyltransferase-like core domain"/>
    <property type="match status" value="1"/>
</dbReference>
<proteinExistence type="predicted"/>
<name>A0A5J4Q5S0_9ZZZZ</name>
<evidence type="ECO:0000313" key="1">
    <source>
        <dbReference type="EMBL" id="KAA6316121.1"/>
    </source>
</evidence>
<comment type="caution">
    <text evidence="1">The sequence shown here is derived from an EMBL/GenBank/DDBJ whole genome shotgun (WGS) entry which is preliminary data.</text>
</comment>
<organism evidence="1">
    <name type="scientific">termite gut metagenome</name>
    <dbReference type="NCBI Taxonomy" id="433724"/>
    <lineage>
        <taxon>unclassified sequences</taxon>
        <taxon>metagenomes</taxon>
        <taxon>organismal metagenomes</taxon>
    </lineage>
</organism>
<feature type="non-terminal residue" evidence="1">
    <location>
        <position position="117"/>
    </location>
</feature>
<dbReference type="Pfam" id="PF08843">
    <property type="entry name" value="AbiEii"/>
    <property type="match status" value="1"/>
</dbReference>
<sequence length="117" mass="13548">MIFVQNIKLLTQFSQVYGFKNVEFVNKDFYILDVLKILSTVKPDFCDFIFTGGTCMAKAYGLIERMSEDIDIKVSFKNKSYNTAILRKDLSKLKQLVTSSLKKQFPNIKEENTRAEN</sequence>
<dbReference type="InterPro" id="IPR014942">
    <property type="entry name" value="AbiEii"/>
</dbReference>
<dbReference type="AlphaFoldDB" id="A0A5J4Q5S0"/>
<protein>
    <recommendedName>
        <fullName evidence="2">Nucleotidyl transferase AbiEii/AbiGii toxin family protein</fullName>
    </recommendedName>
</protein>
<evidence type="ECO:0008006" key="2">
    <source>
        <dbReference type="Google" id="ProtNLM"/>
    </source>
</evidence>
<accession>A0A5J4Q5S0</accession>
<gene>
    <name evidence="1" type="ORF">EZS27_033525</name>
</gene>